<accession>A0A261Y615</accession>
<comment type="caution">
    <text evidence="3">The sequence shown here is derived from an EMBL/GenBank/DDBJ whole genome shotgun (WGS) entry which is preliminary data.</text>
</comment>
<dbReference type="GO" id="GO:0016020">
    <property type="term" value="C:membrane"/>
    <property type="evidence" value="ECO:0007669"/>
    <property type="project" value="TreeGrafter"/>
</dbReference>
<evidence type="ECO:0000313" key="3">
    <source>
        <dbReference type="EMBL" id="OZJ06023.1"/>
    </source>
</evidence>
<sequence>MDSQINSTSDVDLKAGHPPAQMAGGRRMKQPNHVPLKVNKDEESEEQSSEGSDNQVDLTPEAKELARRQASLEQKARDKQTHFAKHTNVAASQNDPYFQKNHPQARSLAVTASIARPRHDRLSGSILNRLPASNHNAQSYRPLSTGATIAAIVAGLPIALYTYKCLALVAFQNKLIYLSYIPLGARQETLDDYKTELHGLLVTEAECTTQDRKRLRGIVVQRNDLASLDKTGPEAVLIYFQGNAGNMYHRLPVFRQILKFSPKMAIVAIGYRGYGNSTGRASERGLRKDAESIWHYAQSRFPGAPIFVMGHSLGGAVASYLLHALATIPDNQVRGLILENTFLSIQDMVEALYGRYTPYPYIARVALWNRWQTKDVIQHISLPILFLSSTSDEIVPANHMRELYQQSKSQNKIWVDLRAMHMDMWEKDGVKASKTVGDFIHHYAKNI</sequence>
<dbReference type="Proteomes" id="UP000242875">
    <property type="component" value="Unassembled WGS sequence"/>
</dbReference>
<dbReference type="PANTHER" id="PTHR12277">
    <property type="entry name" value="ALPHA/BETA HYDROLASE DOMAIN-CONTAINING PROTEIN"/>
    <property type="match status" value="1"/>
</dbReference>
<dbReference type="InterPro" id="IPR029058">
    <property type="entry name" value="AB_hydrolase_fold"/>
</dbReference>
<dbReference type="Gene3D" id="3.40.50.1820">
    <property type="entry name" value="alpha/beta hydrolase"/>
    <property type="match status" value="1"/>
</dbReference>
<gene>
    <name evidence="3" type="ORF">BZG36_01109</name>
</gene>
<dbReference type="OrthoDB" id="10249433at2759"/>
<evidence type="ECO:0000313" key="4">
    <source>
        <dbReference type="Proteomes" id="UP000242875"/>
    </source>
</evidence>
<name>A0A261Y615_9FUNG</name>
<organism evidence="3 4">
    <name type="scientific">Bifiguratus adelaidae</name>
    <dbReference type="NCBI Taxonomy" id="1938954"/>
    <lineage>
        <taxon>Eukaryota</taxon>
        <taxon>Fungi</taxon>
        <taxon>Fungi incertae sedis</taxon>
        <taxon>Mucoromycota</taxon>
        <taxon>Mucoromycotina</taxon>
        <taxon>Endogonomycetes</taxon>
        <taxon>Endogonales</taxon>
        <taxon>Endogonales incertae sedis</taxon>
        <taxon>Bifiguratus</taxon>
    </lineage>
</organism>
<dbReference type="SUPFAM" id="SSF53474">
    <property type="entry name" value="alpha/beta-Hydrolases"/>
    <property type="match status" value="1"/>
</dbReference>
<keyword evidence="4" id="KW-1185">Reference proteome</keyword>
<dbReference type="InterPro" id="IPR022742">
    <property type="entry name" value="Hydrolase_4"/>
</dbReference>
<proteinExistence type="predicted"/>
<reference evidence="3 4" key="1">
    <citation type="journal article" date="2017" name="Mycologia">
        <title>Bifiguratus adelaidae, gen. et sp. nov., a new member of Mucoromycotina in endophytic and soil-dwelling habitats.</title>
        <authorList>
            <person name="Torres-Cruz T.J."/>
            <person name="Billingsley Tobias T.L."/>
            <person name="Almatruk M."/>
            <person name="Hesse C."/>
            <person name="Kuske C.R."/>
            <person name="Desiro A."/>
            <person name="Benucci G.M."/>
            <person name="Bonito G."/>
            <person name="Stajich J.E."/>
            <person name="Dunlap C."/>
            <person name="Arnold A.E."/>
            <person name="Porras-Alfaro A."/>
        </authorList>
    </citation>
    <scope>NUCLEOTIDE SEQUENCE [LARGE SCALE GENOMIC DNA]</scope>
    <source>
        <strain evidence="3 4">AZ0501</strain>
    </source>
</reference>
<dbReference type="PANTHER" id="PTHR12277:SF64">
    <property type="entry name" value="SUPERFAMILY HYDROLASE, PUTATIVE (AFU_ORTHOLOGUE AFUA_3G01760)-RELATED"/>
    <property type="match status" value="1"/>
</dbReference>
<evidence type="ECO:0000259" key="2">
    <source>
        <dbReference type="Pfam" id="PF12146"/>
    </source>
</evidence>
<feature type="domain" description="Serine aminopeptidase S33" evidence="2">
    <location>
        <begin position="264"/>
        <end position="353"/>
    </location>
</feature>
<dbReference type="AlphaFoldDB" id="A0A261Y615"/>
<feature type="compositionally biased region" description="Polar residues" evidence="1">
    <location>
        <begin position="1"/>
        <end position="10"/>
    </location>
</feature>
<protein>
    <recommendedName>
        <fullName evidence="2">Serine aminopeptidase S33 domain-containing protein</fullName>
    </recommendedName>
</protein>
<feature type="region of interest" description="Disordered" evidence="1">
    <location>
        <begin position="1"/>
        <end position="58"/>
    </location>
</feature>
<evidence type="ECO:0000256" key="1">
    <source>
        <dbReference type="SAM" id="MobiDB-lite"/>
    </source>
</evidence>
<dbReference type="Pfam" id="PF12146">
    <property type="entry name" value="Hydrolase_4"/>
    <property type="match status" value="1"/>
</dbReference>
<dbReference type="GO" id="GO:0008474">
    <property type="term" value="F:palmitoyl-(protein) hydrolase activity"/>
    <property type="evidence" value="ECO:0007669"/>
    <property type="project" value="TreeGrafter"/>
</dbReference>
<dbReference type="EMBL" id="MVBO01000007">
    <property type="protein sequence ID" value="OZJ06023.1"/>
    <property type="molecule type" value="Genomic_DNA"/>
</dbReference>